<dbReference type="Gene3D" id="3.40.190.10">
    <property type="entry name" value="Periplasmic binding protein-like II"/>
    <property type="match status" value="1"/>
</dbReference>
<dbReference type="EMBL" id="JAPYKS010000021">
    <property type="protein sequence ID" value="MEI9411939.1"/>
    <property type="molecule type" value="Genomic_DNA"/>
</dbReference>
<evidence type="ECO:0000256" key="2">
    <source>
        <dbReference type="ARBA" id="ARBA00023015"/>
    </source>
</evidence>
<evidence type="ECO:0000256" key="1">
    <source>
        <dbReference type="ARBA" id="ARBA00009437"/>
    </source>
</evidence>
<accession>A0ABU8L3X4</accession>
<dbReference type="SUPFAM" id="SSF46785">
    <property type="entry name" value="Winged helix' DNA-binding domain"/>
    <property type="match status" value="1"/>
</dbReference>
<dbReference type="PRINTS" id="PR00039">
    <property type="entry name" value="HTHLYSR"/>
</dbReference>
<protein>
    <submittedName>
        <fullName evidence="6">LysR family transcriptional regulator</fullName>
    </submittedName>
</protein>
<dbReference type="InterPro" id="IPR000847">
    <property type="entry name" value="LysR_HTH_N"/>
</dbReference>
<keyword evidence="7" id="KW-1185">Reference proteome</keyword>
<comment type="similarity">
    <text evidence="1">Belongs to the LysR transcriptional regulatory family.</text>
</comment>
<dbReference type="Proteomes" id="UP001387293">
    <property type="component" value="Unassembled WGS sequence"/>
</dbReference>
<dbReference type="Pfam" id="PF03466">
    <property type="entry name" value="LysR_substrate"/>
    <property type="match status" value="1"/>
</dbReference>
<evidence type="ECO:0000256" key="4">
    <source>
        <dbReference type="ARBA" id="ARBA00023163"/>
    </source>
</evidence>
<evidence type="ECO:0000259" key="5">
    <source>
        <dbReference type="PROSITE" id="PS50931"/>
    </source>
</evidence>
<dbReference type="InterPro" id="IPR036388">
    <property type="entry name" value="WH-like_DNA-bd_sf"/>
</dbReference>
<keyword evidence="4" id="KW-0804">Transcription</keyword>
<dbReference type="InterPro" id="IPR036390">
    <property type="entry name" value="WH_DNA-bd_sf"/>
</dbReference>
<dbReference type="InterPro" id="IPR005119">
    <property type="entry name" value="LysR_subst-bd"/>
</dbReference>
<dbReference type="SUPFAM" id="SSF53850">
    <property type="entry name" value="Periplasmic binding protein-like II"/>
    <property type="match status" value="1"/>
</dbReference>
<dbReference type="PANTHER" id="PTHR30126:SF21">
    <property type="entry name" value="TRANSCRIPTIONAL REGULATOR-RELATED"/>
    <property type="match status" value="1"/>
</dbReference>
<dbReference type="PANTHER" id="PTHR30126">
    <property type="entry name" value="HTH-TYPE TRANSCRIPTIONAL REGULATOR"/>
    <property type="match status" value="1"/>
</dbReference>
<dbReference type="Pfam" id="PF00126">
    <property type="entry name" value="HTH_1"/>
    <property type="match status" value="1"/>
</dbReference>
<gene>
    <name evidence="6" type="ORF">O7A60_24685</name>
</gene>
<keyword evidence="3" id="KW-0238">DNA-binding</keyword>
<proteinExistence type="inferred from homology"/>
<dbReference type="CDD" id="cd05466">
    <property type="entry name" value="PBP2_LTTR_substrate"/>
    <property type="match status" value="1"/>
</dbReference>
<feature type="domain" description="HTH lysR-type" evidence="5">
    <location>
        <begin position="1"/>
        <end position="58"/>
    </location>
</feature>
<name>A0ABU8L3X4_9HYPH</name>
<dbReference type="Gene3D" id="1.10.10.10">
    <property type="entry name" value="Winged helix-like DNA-binding domain superfamily/Winged helix DNA-binding domain"/>
    <property type="match status" value="1"/>
</dbReference>
<evidence type="ECO:0000313" key="6">
    <source>
        <dbReference type="EMBL" id="MEI9411939.1"/>
    </source>
</evidence>
<evidence type="ECO:0000313" key="7">
    <source>
        <dbReference type="Proteomes" id="UP001387293"/>
    </source>
</evidence>
<comment type="caution">
    <text evidence="6">The sequence shown here is derived from an EMBL/GenBank/DDBJ whole genome shotgun (WGS) entry which is preliminary data.</text>
</comment>
<organism evidence="6 7">
    <name type="scientific">Mesorhizobium salmacidum</name>
    <dbReference type="NCBI Taxonomy" id="3015171"/>
    <lineage>
        <taxon>Bacteria</taxon>
        <taxon>Pseudomonadati</taxon>
        <taxon>Pseudomonadota</taxon>
        <taxon>Alphaproteobacteria</taxon>
        <taxon>Hyphomicrobiales</taxon>
        <taxon>Phyllobacteriaceae</taxon>
        <taxon>Mesorhizobium</taxon>
    </lineage>
</organism>
<keyword evidence="2" id="KW-0805">Transcription regulation</keyword>
<sequence length="285" mass="31906">MQLDHIETFLDIIESRNFNRTADRLNITQSTVSSRIKSLESAVGSELFHRGRAGAEPTAAGRRFEAYARAMLSTWSQARHDVRAFNRFEGTLRVAAQVGMTRSVLPGWVEALCQALPKASIHVESDYSNQMVTDLSMGNLDIAVLYAPRYLPEIAYEHLMVEEYVMVSTFARTMSEVDPDSYIRPGYTVVLEKTHSELIPSLAISRLSMGSESLAEAMLRRTGGSCYMRNDDARRFAAECPSFLVEGAPTLYQPVHTAMLARRKHEPIIRKGLRALQLAVMSLDT</sequence>
<dbReference type="PROSITE" id="PS50931">
    <property type="entry name" value="HTH_LYSR"/>
    <property type="match status" value="1"/>
</dbReference>
<dbReference type="RefSeq" id="WP_337108398.1">
    <property type="nucleotide sequence ID" value="NZ_JAPYKS010000021.1"/>
</dbReference>
<reference evidence="6 7" key="1">
    <citation type="submission" date="2022-12" db="EMBL/GenBank/DDBJ databases">
        <authorList>
            <person name="Muema E."/>
        </authorList>
    </citation>
    <scope>NUCLEOTIDE SEQUENCE [LARGE SCALE GENOMIC DNA]</scope>
    <source>
        <strain evidence="7">1326</strain>
    </source>
</reference>
<evidence type="ECO:0000256" key="3">
    <source>
        <dbReference type="ARBA" id="ARBA00023125"/>
    </source>
</evidence>